<dbReference type="InterPro" id="IPR017452">
    <property type="entry name" value="GPCR_Rhodpsn_7TM"/>
</dbReference>
<evidence type="ECO:0000256" key="9">
    <source>
        <dbReference type="ARBA" id="ARBA00023257"/>
    </source>
</evidence>
<reference evidence="15" key="1">
    <citation type="submission" date="2025-08" db="UniProtKB">
        <authorList>
            <consortium name="RefSeq"/>
        </authorList>
    </citation>
    <scope>IDENTIFICATION</scope>
    <source>
        <tissue evidence="15">Sperm</tissue>
    </source>
</reference>
<dbReference type="GO" id="GO:0016907">
    <property type="term" value="F:G protein-coupled acetylcholine receptor activity"/>
    <property type="evidence" value="ECO:0007669"/>
    <property type="project" value="UniProtKB-UniRule"/>
</dbReference>
<comment type="similarity">
    <text evidence="11">Belongs to the G-protein coupled receptor 1 family. Muscarinic acetylcholine receptor subfamily.</text>
</comment>
<evidence type="ECO:0000256" key="10">
    <source>
        <dbReference type="RuleBase" id="RU000688"/>
    </source>
</evidence>
<dbReference type="GO" id="GO:0030425">
    <property type="term" value="C:dendrite"/>
    <property type="evidence" value="ECO:0007669"/>
    <property type="project" value="TreeGrafter"/>
</dbReference>
<dbReference type="AlphaFoldDB" id="A0AAJ7T5G8"/>
<feature type="region of interest" description="Disordered" evidence="12">
    <location>
        <begin position="231"/>
        <end position="295"/>
    </location>
</feature>
<feature type="region of interest" description="Disordered" evidence="12">
    <location>
        <begin position="323"/>
        <end position="342"/>
    </location>
</feature>
<dbReference type="PROSITE" id="PS00237">
    <property type="entry name" value="G_PROTEIN_RECEP_F1_1"/>
    <property type="match status" value="1"/>
</dbReference>
<evidence type="ECO:0000256" key="5">
    <source>
        <dbReference type="ARBA" id="ARBA00023040"/>
    </source>
</evidence>
<evidence type="ECO:0000259" key="13">
    <source>
        <dbReference type="PROSITE" id="PS50262"/>
    </source>
</evidence>
<feature type="transmembrane region" description="Helical" evidence="11">
    <location>
        <begin position="415"/>
        <end position="434"/>
    </location>
</feature>
<keyword evidence="14" id="KW-1185">Reference proteome</keyword>
<dbReference type="Proteomes" id="UP001318040">
    <property type="component" value="Chromosome 17"/>
</dbReference>
<dbReference type="KEGG" id="pmrn:116943132"/>
<keyword evidence="4 11" id="KW-0770">Synapse</keyword>
<organism evidence="14 15">
    <name type="scientific">Petromyzon marinus</name>
    <name type="common">Sea lamprey</name>
    <dbReference type="NCBI Taxonomy" id="7757"/>
    <lineage>
        <taxon>Eukaryota</taxon>
        <taxon>Metazoa</taxon>
        <taxon>Chordata</taxon>
        <taxon>Craniata</taxon>
        <taxon>Vertebrata</taxon>
        <taxon>Cyclostomata</taxon>
        <taxon>Hyperoartia</taxon>
        <taxon>Petromyzontiformes</taxon>
        <taxon>Petromyzontidae</taxon>
        <taxon>Petromyzon</taxon>
    </lineage>
</organism>
<dbReference type="PRINTS" id="PR00243">
    <property type="entry name" value="MUSCARINICR"/>
</dbReference>
<sequence length="454" mass="50707">MFSLITVVGNTLVMLSFRVSRQLKTVSNYFLLSLAAADLIVGLFSMNLYTAYILTGRWAMGAVMCDLWLTLDYVASNASVMNLLAISFDRYFSITRPLKYKAKRTKRRASIMIGLAWAVSLVLWAPAILFWQHMVGKRTVPQDQCYIQFLSEPIITFGTAIAAFYLPITIMMVLYWRIYRETRRRSRQFATLQGSESKSRSHVPTGTRGCLTFLKDDDCDDDYDEDCGCAISSDDDEQEPANERADSCAKPAAAATDGSSPRPSAPSDVPDDPVAAADSVAGNGGETCAEPQHARISSTVRGRDLGRSNCATLVDMRIEESLLPRDAERESPREDEPAADKIVLRGRSHRGRCKGGKAHSSTARRHCSLLARDNKAVRILCAILLAFIVTWTPYNIMVLVSTFCDDCVPKKLWHLGYWLCYVNSTVNPMCYALCNMHFRKTFKTILSCKWNAVT</sequence>
<evidence type="ECO:0000313" key="14">
    <source>
        <dbReference type="Proteomes" id="UP001318040"/>
    </source>
</evidence>
<dbReference type="GO" id="GO:0045211">
    <property type="term" value="C:postsynaptic membrane"/>
    <property type="evidence" value="ECO:0007669"/>
    <property type="project" value="UniProtKB-SubCell"/>
</dbReference>
<evidence type="ECO:0000256" key="7">
    <source>
        <dbReference type="ARBA" id="ARBA00023170"/>
    </source>
</evidence>
<feature type="domain" description="G-protein coupled receptors family 1 profile" evidence="13">
    <location>
        <begin position="9"/>
        <end position="431"/>
    </location>
</feature>
<feature type="transmembrane region" description="Helical" evidence="11">
    <location>
        <begin position="29"/>
        <end position="55"/>
    </location>
</feature>
<proteinExistence type="inferred from homology"/>
<dbReference type="GO" id="GO:0007187">
    <property type="term" value="P:G protein-coupled receptor signaling pathway, coupled to cyclic nucleotide second messenger"/>
    <property type="evidence" value="ECO:0007669"/>
    <property type="project" value="TreeGrafter"/>
</dbReference>
<feature type="transmembrane region" description="Helical" evidence="11">
    <location>
        <begin position="109"/>
        <end position="134"/>
    </location>
</feature>
<dbReference type="InterPro" id="IPR000995">
    <property type="entry name" value="Musac_Ach_rcpt"/>
</dbReference>
<evidence type="ECO:0000256" key="11">
    <source>
        <dbReference type="RuleBase" id="RU361191"/>
    </source>
</evidence>
<keyword evidence="1 11" id="KW-1003">Cell membrane</keyword>
<keyword evidence="7 10" id="KW-0675">Receptor</keyword>
<comment type="caution">
    <text evidence="11">Lacks conserved residue(s) required for the propagation of feature annotation.</text>
</comment>
<evidence type="ECO:0000256" key="1">
    <source>
        <dbReference type="ARBA" id="ARBA00022475"/>
    </source>
</evidence>
<name>A0AAJ7T5G8_PETMA</name>
<dbReference type="PROSITE" id="PS50262">
    <property type="entry name" value="G_PROTEIN_RECEP_F1_2"/>
    <property type="match status" value="1"/>
</dbReference>
<gene>
    <name evidence="15" type="primary">LOC116943132</name>
</gene>
<keyword evidence="9 11" id="KW-0628">Postsynaptic cell membrane</keyword>
<feature type="compositionally biased region" description="Low complexity" evidence="12">
    <location>
        <begin position="259"/>
        <end position="281"/>
    </location>
</feature>
<keyword evidence="2 10" id="KW-0812">Transmembrane</keyword>
<feature type="transmembrane region" description="Helical" evidence="11">
    <location>
        <begin position="379"/>
        <end position="403"/>
    </location>
</feature>
<feature type="transmembrane region" description="Helical" evidence="11">
    <location>
        <begin position="154"/>
        <end position="178"/>
    </location>
</feature>
<dbReference type="SUPFAM" id="SSF81321">
    <property type="entry name" value="Family A G protein-coupled receptor-like"/>
    <property type="match status" value="1"/>
</dbReference>
<dbReference type="PANTHER" id="PTHR24247:SF182">
    <property type="entry name" value="MUSCARINIC ACETYLCHOLINE RECEPTOR M1"/>
    <property type="match status" value="1"/>
</dbReference>
<comment type="subcellular location">
    <subcellularLocation>
        <location evidence="11">Cell membrane</location>
        <topology evidence="11">Multi-pass membrane protein</topology>
    </subcellularLocation>
    <subcellularLocation>
        <location evidence="11">Postsynaptic cell membrane</location>
        <topology evidence="11">Multi-pass membrane protein</topology>
    </subcellularLocation>
</comment>
<evidence type="ECO:0000313" key="15">
    <source>
        <dbReference type="RefSeq" id="XP_032811602.1"/>
    </source>
</evidence>
<protein>
    <recommendedName>
        <fullName evidence="11">Muscarinic acetylcholine receptor</fullName>
    </recommendedName>
</protein>
<accession>A0AAJ7T5G8</accession>
<evidence type="ECO:0000256" key="2">
    <source>
        <dbReference type="ARBA" id="ARBA00022692"/>
    </source>
</evidence>
<dbReference type="CDD" id="cd15049">
    <property type="entry name" value="7tmA_mAChR"/>
    <property type="match status" value="1"/>
</dbReference>
<dbReference type="Pfam" id="PF00001">
    <property type="entry name" value="7tm_1"/>
    <property type="match status" value="1"/>
</dbReference>
<feature type="transmembrane region" description="Helical" evidence="11">
    <location>
        <begin position="67"/>
        <end position="88"/>
    </location>
</feature>
<dbReference type="PANTHER" id="PTHR24247">
    <property type="entry name" value="5-HYDROXYTRYPTAMINE RECEPTOR"/>
    <property type="match status" value="1"/>
</dbReference>
<dbReference type="GO" id="GO:0004993">
    <property type="term" value="F:G protein-coupled serotonin receptor activity"/>
    <property type="evidence" value="ECO:0007669"/>
    <property type="project" value="TreeGrafter"/>
</dbReference>
<keyword evidence="6 11" id="KW-0472">Membrane</keyword>
<evidence type="ECO:0000256" key="3">
    <source>
        <dbReference type="ARBA" id="ARBA00022989"/>
    </source>
</evidence>
<dbReference type="RefSeq" id="XP_032811602.1">
    <property type="nucleotide sequence ID" value="XM_032955711.1"/>
</dbReference>
<evidence type="ECO:0000256" key="4">
    <source>
        <dbReference type="ARBA" id="ARBA00023018"/>
    </source>
</evidence>
<comment type="function">
    <text evidence="11">The muscarinic acetylcholine receptor mediates various cellular responses, including inhibition of adenylate cyclase, breakdown of phosphoinositides and modulation of potassium channels through the action of G proteins.</text>
</comment>
<evidence type="ECO:0000256" key="8">
    <source>
        <dbReference type="ARBA" id="ARBA00023224"/>
    </source>
</evidence>
<dbReference type="FunFam" id="1.20.1070.10:FF:000162">
    <property type="entry name" value="Muscarinic acetylcholine receptor"/>
    <property type="match status" value="1"/>
</dbReference>
<evidence type="ECO:0000256" key="12">
    <source>
        <dbReference type="SAM" id="MobiDB-lite"/>
    </source>
</evidence>
<evidence type="ECO:0000256" key="6">
    <source>
        <dbReference type="ARBA" id="ARBA00023136"/>
    </source>
</evidence>
<dbReference type="PRINTS" id="PR00237">
    <property type="entry name" value="GPCRRHODOPSN"/>
</dbReference>
<dbReference type="GO" id="GO:0007197">
    <property type="term" value="P:adenylate cyclase-inhibiting G protein-coupled acetylcholine receptor signaling pathway"/>
    <property type="evidence" value="ECO:0007669"/>
    <property type="project" value="TreeGrafter"/>
</dbReference>
<dbReference type="Gene3D" id="1.20.1070.10">
    <property type="entry name" value="Rhodopsin 7-helix transmembrane proteins"/>
    <property type="match status" value="2"/>
</dbReference>
<feature type="compositionally biased region" description="Acidic residues" evidence="12">
    <location>
        <begin position="231"/>
        <end position="240"/>
    </location>
</feature>
<keyword evidence="3 11" id="KW-1133">Transmembrane helix</keyword>
<keyword evidence="8 10" id="KW-0807">Transducer</keyword>
<keyword evidence="5 10" id="KW-0297">G-protein coupled receptor</keyword>
<dbReference type="InterPro" id="IPR000276">
    <property type="entry name" value="GPCR_Rhodpsn"/>
</dbReference>